<dbReference type="EMBL" id="BKCP01006560">
    <property type="protein sequence ID" value="GER43314.1"/>
    <property type="molecule type" value="Genomic_DNA"/>
</dbReference>
<keyword evidence="1" id="KW-0675">Receptor</keyword>
<organism evidence="1 2">
    <name type="scientific">Striga asiatica</name>
    <name type="common">Asiatic witchweed</name>
    <name type="synonym">Buchnera asiatica</name>
    <dbReference type="NCBI Taxonomy" id="4170"/>
    <lineage>
        <taxon>Eukaryota</taxon>
        <taxon>Viridiplantae</taxon>
        <taxon>Streptophyta</taxon>
        <taxon>Embryophyta</taxon>
        <taxon>Tracheophyta</taxon>
        <taxon>Spermatophyta</taxon>
        <taxon>Magnoliopsida</taxon>
        <taxon>eudicotyledons</taxon>
        <taxon>Gunneridae</taxon>
        <taxon>Pentapetalae</taxon>
        <taxon>asterids</taxon>
        <taxon>lamiids</taxon>
        <taxon>Lamiales</taxon>
        <taxon>Orobanchaceae</taxon>
        <taxon>Buchnereae</taxon>
        <taxon>Striga</taxon>
    </lineage>
</organism>
<proteinExistence type="predicted"/>
<comment type="caution">
    <text evidence="1">The sequence shown here is derived from an EMBL/GenBank/DDBJ whole genome shotgun (WGS) entry which is preliminary data.</text>
</comment>
<gene>
    <name evidence="1" type="ORF">STAS_20157</name>
</gene>
<evidence type="ECO:0000313" key="1">
    <source>
        <dbReference type="EMBL" id="GER43314.1"/>
    </source>
</evidence>
<reference evidence="2" key="1">
    <citation type="journal article" date="2019" name="Curr. Biol.">
        <title>Genome Sequence of Striga asiatica Provides Insight into the Evolution of Plant Parasitism.</title>
        <authorList>
            <person name="Yoshida S."/>
            <person name="Kim S."/>
            <person name="Wafula E.K."/>
            <person name="Tanskanen J."/>
            <person name="Kim Y.M."/>
            <person name="Honaas L."/>
            <person name="Yang Z."/>
            <person name="Spallek T."/>
            <person name="Conn C.E."/>
            <person name="Ichihashi Y."/>
            <person name="Cheong K."/>
            <person name="Cui S."/>
            <person name="Der J.P."/>
            <person name="Gundlach H."/>
            <person name="Jiao Y."/>
            <person name="Hori C."/>
            <person name="Ishida J.K."/>
            <person name="Kasahara H."/>
            <person name="Kiba T."/>
            <person name="Kim M.S."/>
            <person name="Koo N."/>
            <person name="Laohavisit A."/>
            <person name="Lee Y.H."/>
            <person name="Lumba S."/>
            <person name="McCourt P."/>
            <person name="Mortimer J.C."/>
            <person name="Mutuku J.M."/>
            <person name="Nomura T."/>
            <person name="Sasaki-Sekimoto Y."/>
            <person name="Seto Y."/>
            <person name="Wang Y."/>
            <person name="Wakatake T."/>
            <person name="Sakakibara H."/>
            <person name="Demura T."/>
            <person name="Yamaguchi S."/>
            <person name="Yoneyama K."/>
            <person name="Manabe R.I."/>
            <person name="Nelson D.C."/>
            <person name="Schulman A.H."/>
            <person name="Timko M.P."/>
            <person name="dePamphilis C.W."/>
            <person name="Choi D."/>
            <person name="Shirasu K."/>
        </authorList>
    </citation>
    <scope>NUCLEOTIDE SEQUENCE [LARGE SCALE GENOMIC DNA]</scope>
    <source>
        <strain evidence="2">cv. UVA1</strain>
    </source>
</reference>
<evidence type="ECO:0000313" key="2">
    <source>
        <dbReference type="Proteomes" id="UP000325081"/>
    </source>
</evidence>
<name>A0A5A7QE29_STRAF</name>
<keyword evidence="2" id="KW-1185">Reference proteome</keyword>
<dbReference type="Proteomes" id="UP000325081">
    <property type="component" value="Unassembled WGS sequence"/>
</dbReference>
<dbReference type="AlphaFoldDB" id="A0A5A7QE29"/>
<sequence>MAKAMKPDRGYEMGTKELDRNQAGLQNGRRLPAALASAETASSAVELDDGRLCLRSENQGRQHLRSATLPSSRRCKMDMNSAVKYLVGTCPTTARRRPASLGADGLCFIRLRIADVHLSPPSRSRHSTAAATSFATSNRRCRPDLPSYHRRCLVPPSDCRSQSSPSPPTTVIGAEDQQIAIGAEEGGRVGVIGDLRLMAATG</sequence>
<protein>
    <submittedName>
        <fullName evidence="1">Thyroid hormone receptor beta</fullName>
    </submittedName>
</protein>
<accession>A0A5A7QE29</accession>